<dbReference type="GO" id="GO:0046872">
    <property type="term" value="F:metal ion binding"/>
    <property type="evidence" value="ECO:0007669"/>
    <property type="project" value="UniProtKB-KW"/>
</dbReference>
<dbReference type="PRINTS" id="PR00377">
    <property type="entry name" value="IMPHPHTASES"/>
</dbReference>
<dbReference type="EMBL" id="AP035881">
    <property type="protein sequence ID" value="BFP48211.1"/>
    <property type="molecule type" value="Genomic_DNA"/>
</dbReference>
<organism evidence="2">
    <name type="scientific">Kitasatospora sp. CMC57</name>
    <dbReference type="NCBI Taxonomy" id="3231513"/>
    <lineage>
        <taxon>Bacteria</taxon>
        <taxon>Bacillati</taxon>
        <taxon>Actinomycetota</taxon>
        <taxon>Actinomycetes</taxon>
        <taxon>Kitasatosporales</taxon>
        <taxon>Streptomycetaceae</taxon>
        <taxon>Kitasatospora</taxon>
    </lineage>
</organism>
<gene>
    <name evidence="2" type="ORF">KCMC57_45790</name>
</gene>
<dbReference type="GO" id="GO:0008934">
    <property type="term" value="F:inositol monophosphate 1-phosphatase activity"/>
    <property type="evidence" value="ECO:0007669"/>
    <property type="project" value="TreeGrafter"/>
</dbReference>
<evidence type="ECO:0000256" key="1">
    <source>
        <dbReference type="PIRSR" id="PIRSR600760-2"/>
    </source>
</evidence>
<dbReference type="Gene3D" id="3.40.190.80">
    <property type="match status" value="1"/>
</dbReference>
<keyword evidence="1" id="KW-0460">Magnesium</keyword>
<dbReference type="Pfam" id="PF00459">
    <property type="entry name" value="Inositol_P"/>
    <property type="match status" value="1"/>
</dbReference>
<dbReference type="AlphaFoldDB" id="A0AB33K057"/>
<dbReference type="GO" id="GO:0007165">
    <property type="term" value="P:signal transduction"/>
    <property type="evidence" value="ECO:0007669"/>
    <property type="project" value="TreeGrafter"/>
</dbReference>
<feature type="binding site" evidence="1">
    <location>
        <position position="68"/>
    </location>
    <ligand>
        <name>Mg(2+)</name>
        <dbReference type="ChEBI" id="CHEBI:18420"/>
        <label>1</label>
        <note>catalytic</note>
    </ligand>
</feature>
<dbReference type="GO" id="GO:0006020">
    <property type="term" value="P:inositol metabolic process"/>
    <property type="evidence" value="ECO:0007669"/>
    <property type="project" value="TreeGrafter"/>
</dbReference>
<reference evidence="2" key="1">
    <citation type="submission" date="2024-07" db="EMBL/GenBank/DDBJ databases">
        <title>Complete genome sequences of cellulolytic bacteria, Kitasatospora sp. CMC57 and Streptomyces sp. CMC78, isolated from Japanese agricultural soil.</title>
        <authorList>
            <person name="Hashimoto T."/>
            <person name="Ito M."/>
            <person name="Iwamoto M."/>
            <person name="Fukahori D."/>
            <person name="Shoda T."/>
            <person name="Sakoda M."/>
            <person name="Morohoshi T."/>
            <person name="Mitsuboshi M."/>
            <person name="Nishizawa T."/>
        </authorList>
    </citation>
    <scope>NUCLEOTIDE SEQUENCE</scope>
    <source>
        <strain evidence="2">CMC57</strain>
    </source>
</reference>
<feature type="binding site" evidence="1">
    <location>
        <position position="84"/>
    </location>
    <ligand>
        <name>Mg(2+)</name>
        <dbReference type="ChEBI" id="CHEBI:18420"/>
        <label>1</label>
        <note>catalytic</note>
    </ligand>
</feature>
<dbReference type="PANTHER" id="PTHR20854">
    <property type="entry name" value="INOSITOL MONOPHOSPHATASE"/>
    <property type="match status" value="1"/>
</dbReference>
<feature type="binding site" evidence="1">
    <location>
        <position position="87"/>
    </location>
    <ligand>
        <name>Mg(2+)</name>
        <dbReference type="ChEBI" id="CHEBI:18420"/>
        <label>1</label>
        <note>catalytic</note>
    </ligand>
</feature>
<sequence>MYEKTLSAVVGAVHATGEFLTERQPTAPWQGRTVAEALAAFERVDGPASALLRERLTDARPGAGWLTEEFATSVPGSGEWWSCDATDGAVQFLNGLPNWAVTATLVQDGEPVLAVVHSPWQRVTYTAVRGAGAWLDGHRIAPPARELAATVVGTSQPPQTAAIHLRQAGASLTAVVAKVLAVRNLGPTALQLAQVGSGHLNAFWEYGPDAGNLLSGALIAREAGALVTDGRGRPWTATADSLLAAPAGIHAELLDVLRQAEQPGGVVVADRP</sequence>
<evidence type="ECO:0000313" key="2">
    <source>
        <dbReference type="EMBL" id="BFP48211.1"/>
    </source>
</evidence>
<dbReference type="RefSeq" id="WP_407990460.1">
    <property type="nucleotide sequence ID" value="NZ_AP035881.2"/>
</dbReference>
<proteinExistence type="predicted"/>
<comment type="cofactor">
    <cofactor evidence="1">
        <name>Mg(2+)</name>
        <dbReference type="ChEBI" id="CHEBI:18420"/>
    </cofactor>
</comment>
<name>A0AB33K057_9ACTN</name>
<dbReference type="InterPro" id="IPR000760">
    <property type="entry name" value="Inositol_monophosphatase-like"/>
</dbReference>
<protein>
    <submittedName>
        <fullName evidence="2">Inositol monophosphatase</fullName>
    </submittedName>
</protein>
<dbReference type="SUPFAM" id="SSF56655">
    <property type="entry name" value="Carbohydrate phosphatase"/>
    <property type="match status" value="1"/>
</dbReference>
<accession>A0AB33K057</accession>
<dbReference type="Gene3D" id="3.30.540.10">
    <property type="entry name" value="Fructose-1,6-Bisphosphatase, subunit A, domain 1"/>
    <property type="match status" value="1"/>
</dbReference>
<dbReference type="PANTHER" id="PTHR20854:SF4">
    <property type="entry name" value="INOSITOL-1-MONOPHOSPHATASE-RELATED"/>
    <property type="match status" value="1"/>
</dbReference>
<keyword evidence="1" id="KW-0479">Metal-binding</keyword>